<sequence length="66" mass="7511">MKTLCRIWDACLKTQKSMIVMGIKTILAEEYVGQLLGDKDFITSEDIPLDNDFDFVMSLMIAAEYS</sequence>
<dbReference type="STRING" id="1424294.Gferi_03480"/>
<dbReference type="KEGG" id="gfe:Gferi_03480"/>
<keyword evidence="2" id="KW-1185">Reference proteome</keyword>
<dbReference type="EMBL" id="CP017269">
    <property type="protein sequence ID" value="AOT68720.1"/>
    <property type="molecule type" value="Genomic_DNA"/>
</dbReference>
<dbReference type="AlphaFoldDB" id="A0A1D8GCU5"/>
<reference evidence="1 2" key="1">
    <citation type="submission" date="2016-09" db="EMBL/GenBank/DDBJ databases">
        <title>Genomic analysis reveals versatility of anaerobic energy metabolism of Geosporobacter ferrireducens IRF9 of phylum Firmicutes.</title>
        <authorList>
            <person name="Kim S.-J."/>
        </authorList>
    </citation>
    <scope>NUCLEOTIDE SEQUENCE [LARGE SCALE GENOMIC DNA]</scope>
    <source>
        <strain evidence="1 2">IRF9</strain>
    </source>
</reference>
<evidence type="ECO:0000313" key="2">
    <source>
        <dbReference type="Proteomes" id="UP000095743"/>
    </source>
</evidence>
<gene>
    <name evidence="1" type="ORF">Gferi_03480</name>
</gene>
<proteinExistence type="predicted"/>
<dbReference type="Proteomes" id="UP000095743">
    <property type="component" value="Chromosome"/>
</dbReference>
<name>A0A1D8GCU5_9FIRM</name>
<accession>A0A1D8GCU5</accession>
<organism evidence="1 2">
    <name type="scientific">Geosporobacter ferrireducens</name>
    <dbReference type="NCBI Taxonomy" id="1424294"/>
    <lineage>
        <taxon>Bacteria</taxon>
        <taxon>Bacillati</taxon>
        <taxon>Bacillota</taxon>
        <taxon>Clostridia</taxon>
        <taxon>Peptostreptococcales</taxon>
        <taxon>Thermotaleaceae</taxon>
        <taxon>Geosporobacter</taxon>
    </lineage>
</organism>
<protein>
    <submittedName>
        <fullName evidence="1">Uncharacterized protein</fullName>
    </submittedName>
</protein>
<evidence type="ECO:0000313" key="1">
    <source>
        <dbReference type="EMBL" id="AOT68720.1"/>
    </source>
</evidence>